<keyword evidence="6" id="KW-0472">Membrane</keyword>
<feature type="domain" description="Histidine kinase" evidence="7">
    <location>
        <begin position="249"/>
        <end position="477"/>
    </location>
</feature>
<comment type="caution">
    <text evidence="8">The sequence shown here is derived from an EMBL/GenBank/DDBJ whole genome shotgun (WGS) entry which is preliminary data.</text>
</comment>
<dbReference type="InterPro" id="IPR052162">
    <property type="entry name" value="Sensor_kinase/Photoreceptor"/>
</dbReference>
<feature type="transmembrane region" description="Helical" evidence="6">
    <location>
        <begin position="196"/>
        <end position="215"/>
    </location>
</feature>
<dbReference type="SMART" id="SM00388">
    <property type="entry name" value="HisKA"/>
    <property type="match status" value="1"/>
</dbReference>
<evidence type="ECO:0000256" key="3">
    <source>
        <dbReference type="ARBA" id="ARBA00022553"/>
    </source>
</evidence>
<dbReference type="Pfam" id="PF02518">
    <property type="entry name" value="HATPase_c"/>
    <property type="match status" value="1"/>
</dbReference>
<keyword evidence="4" id="KW-0808">Transferase</keyword>
<dbReference type="Gene3D" id="3.30.565.10">
    <property type="entry name" value="Histidine kinase-like ATPase, C-terminal domain"/>
    <property type="match status" value="1"/>
</dbReference>
<dbReference type="PANTHER" id="PTHR43304">
    <property type="entry name" value="PHYTOCHROME-LIKE PROTEIN CPH1"/>
    <property type="match status" value="1"/>
</dbReference>
<dbReference type="PROSITE" id="PS50109">
    <property type="entry name" value="HIS_KIN"/>
    <property type="match status" value="1"/>
</dbReference>
<evidence type="ECO:0000313" key="8">
    <source>
        <dbReference type="EMBL" id="MBE9464918.1"/>
    </source>
</evidence>
<sequence length="480" mass="55139">MKLSTFSLLNRTLSEHSLSLITRFLFGTSLLLIIALSYSYNEINRELINYSEKVNQTQRVISGLHQISSAIYETTHHTNSFLFLKDTAYINKTLAALKIIPPLTLKLDSLMNGNHAQRKRLSVFKGHYTHFENYTNRLTTGGNTLNTAIVFVLSKRKNAEVDSMTKLIVRMRHVEDQLMYNRMQSRENYTAQVYRYNWIIMLVAIVFLSSAFVLLDRELRRNKFYRVDLENKIENLNRSNSELEQFAYVASHDLQEPLRKIRSFSDRLVSKYKNEVSEEIFMMLAKIDGSAQRMQLLINDLLAFSRIVKTGAEVKMVNLNNSLSDAKSNLSEMILENKATIHAEVLPTIEGYGSQMVQLFQNLLSNSIKYHQENIRPVIRITHRLVEGEIIPGIKPSHSDIQFHQIKISDNGIGFKKEFAEKIFIIFKRLHGQHEFAGTGIGLAICKRVVSNHNGYIFAESTGQNGANFYIYLPAESLLN</sequence>
<dbReference type="InterPro" id="IPR003661">
    <property type="entry name" value="HisK_dim/P_dom"/>
</dbReference>
<dbReference type="Gene3D" id="1.10.287.130">
    <property type="match status" value="1"/>
</dbReference>
<dbReference type="SUPFAM" id="SSF47384">
    <property type="entry name" value="Homodimeric domain of signal transducing histidine kinase"/>
    <property type="match status" value="1"/>
</dbReference>
<dbReference type="SUPFAM" id="SSF55874">
    <property type="entry name" value="ATPase domain of HSP90 chaperone/DNA topoisomerase II/histidine kinase"/>
    <property type="match status" value="1"/>
</dbReference>
<dbReference type="PRINTS" id="PR00344">
    <property type="entry name" value="BCTRLSENSOR"/>
</dbReference>
<keyword evidence="6" id="KW-0812">Transmembrane</keyword>
<dbReference type="Pfam" id="PF05227">
    <property type="entry name" value="CHASE3"/>
    <property type="match status" value="1"/>
</dbReference>
<dbReference type="InterPro" id="IPR004358">
    <property type="entry name" value="Sig_transdc_His_kin-like_C"/>
</dbReference>
<protein>
    <recommendedName>
        <fullName evidence="2">histidine kinase</fullName>
        <ecNumber evidence="2">2.7.13.3</ecNumber>
    </recommendedName>
</protein>
<organism evidence="8 9">
    <name type="scientific">Dyadobacter subterraneus</name>
    <dbReference type="NCBI Taxonomy" id="2773304"/>
    <lineage>
        <taxon>Bacteria</taxon>
        <taxon>Pseudomonadati</taxon>
        <taxon>Bacteroidota</taxon>
        <taxon>Cytophagia</taxon>
        <taxon>Cytophagales</taxon>
        <taxon>Spirosomataceae</taxon>
        <taxon>Dyadobacter</taxon>
    </lineage>
</organism>
<dbReference type="InterPro" id="IPR007891">
    <property type="entry name" value="CHASE3"/>
</dbReference>
<keyword evidence="5" id="KW-0418">Kinase</keyword>
<evidence type="ECO:0000256" key="2">
    <source>
        <dbReference type="ARBA" id="ARBA00012438"/>
    </source>
</evidence>
<dbReference type="Proteomes" id="UP000634134">
    <property type="component" value="Unassembled WGS sequence"/>
</dbReference>
<proteinExistence type="predicted"/>
<feature type="transmembrane region" description="Helical" evidence="6">
    <location>
        <begin position="20"/>
        <end position="40"/>
    </location>
</feature>
<dbReference type="SMART" id="SM00387">
    <property type="entry name" value="HATPase_c"/>
    <property type="match status" value="1"/>
</dbReference>
<accession>A0ABR9WHE1</accession>
<evidence type="ECO:0000256" key="6">
    <source>
        <dbReference type="SAM" id="Phobius"/>
    </source>
</evidence>
<dbReference type="RefSeq" id="WP_194122941.1">
    <property type="nucleotide sequence ID" value="NZ_JACYGY010000001.1"/>
</dbReference>
<keyword evidence="3" id="KW-0597">Phosphoprotein</keyword>
<evidence type="ECO:0000256" key="5">
    <source>
        <dbReference type="ARBA" id="ARBA00022777"/>
    </source>
</evidence>
<gene>
    <name evidence="8" type="ORF">IEE83_23790</name>
</gene>
<dbReference type="InterPro" id="IPR005467">
    <property type="entry name" value="His_kinase_dom"/>
</dbReference>
<dbReference type="InterPro" id="IPR003594">
    <property type="entry name" value="HATPase_dom"/>
</dbReference>
<name>A0ABR9WHE1_9BACT</name>
<dbReference type="PANTHER" id="PTHR43304:SF1">
    <property type="entry name" value="PAC DOMAIN-CONTAINING PROTEIN"/>
    <property type="match status" value="1"/>
</dbReference>
<keyword evidence="9" id="KW-1185">Reference proteome</keyword>
<evidence type="ECO:0000313" key="9">
    <source>
        <dbReference type="Proteomes" id="UP000634134"/>
    </source>
</evidence>
<dbReference type="InterPro" id="IPR036890">
    <property type="entry name" value="HATPase_C_sf"/>
</dbReference>
<evidence type="ECO:0000256" key="4">
    <source>
        <dbReference type="ARBA" id="ARBA00022679"/>
    </source>
</evidence>
<dbReference type="Pfam" id="PF00512">
    <property type="entry name" value="HisKA"/>
    <property type="match status" value="1"/>
</dbReference>
<dbReference type="EMBL" id="JACYGY010000001">
    <property type="protein sequence ID" value="MBE9464918.1"/>
    <property type="molecule type" value="Genomic_DNA"/>
</dbReference>
<dbReference type="CDD" id="cd00082">
    <property type="entry name" value="HisKA"/>
    <property type="match status" value="1"/>
</dbReference>
<comment type="catalytic activity">
    <reaction evidence="1">
        <text>ATP + protein L-histidine = ADP + protein N-phospho-L-histidine.</text>
        <dbReference type="EC" id="2.7.13.3"/>
    </reaction>
</comment>
<evidence type="ECO:0000256" key="1">
    <source>
        <dbReference type="ARBA" id="ARBA00000085"/>
    </source>
</evidence>
<evidence type="ECO:0000259" key="7">
    <source>
        <dbReference type="PROSITE" id="PS50109"/>
    </source>
</evidence>
<reference evidence="9" key="1">
    <citation type="submission" date="2023-07" db="EMBL/GenBank/DDBJ databases">
        <title>Dyadobacter sp. nov 'subterranea' isolated from contaminted grondwater.</title>
        <authorList>
            <person name="Szabo I."/>
            <person name="Al-Omari J."/>
            <person name="Szerdahelyi S.G."/>
            <person name="Rado J."/>
        </authorList>
    </citation>
    <scope>NUCLEOTIDE SEQUENCE [LARGE SCALE GENOMIC DNA]</scope>
    <source>
        <strain evidence="9">UP-52</strain>
    </source>
</reference>
<dbReference type="EC" id="2.7.13.3" evidence="2"/>
<dbReference type="InterPro" id="IPR036097">
    <property type="entry name" value="HisK_dim/P_sf"/>
</dbReference>
<keyword evidence="6" id="KW-1133">Transmembrane helix</keyword>